<sequence length="185" mass="20020">MSSIQGRASSVPAISGMSALNTSYTPSRHGKAPLENRKASLEVELSRVLQLPASSADREQRAMRIRRHIALLERHIALLDAANGERPEFTVQGRPDRQSDESVPQEEPSFSLPDEAEEESAPEQAPVRSTPSKGGDDYARAMLGAFESPGSLYAAPTVPGAAQPWETRTEPTRAAKLGRNFDVSV</sequence>
<keyword evidence="3" id="KW-1185">Reference proteome</keyword>
<dbReference type="RefSeq" id="WP_166274945.1">
    <property type="nucleotide sequence ID" value="NZ_JAAFGS010000004.1"/>
</dbReference>
<reference evidence="2 3" key="1">
    <citation type="submission" date="2020-01" db="EMBL/GenBank/DDBJ databases">
        <title>Polyphasic characterisation and genomic insights into a novel alkali tolerant bacterium VR-M41.</title>
        <authorList>
            <person name="Vemuluri V.R."/>
        </authorList>
    </citation>
    <scope>NUCLEOTIDE SEQUENCE [LARGE SCALE GENOMIC DNA]</scope>
    <source>
        <strain evidence="2 3">VR-M41</strain>
    </source>
</reference>
<evidence type="ECO:0000313" key="3">
    <source>
        <dbReference type="Proteomes" id="UP000800303"/>
    </source>
</evidence>
<evidence type="ECO:0000313" key="2">
    <source>
        <dbReference type="EMBL" id="NGZ76287.1"/>
    </source>
</evidence>
<gene>
    <name evidence="2" type="ORF">GYN08_13235</name>
</gene>
<comment type="caution">
    <text evidence="2">The sequence shown here is derived from an EMBL/GenBank/DDBJ whole genome shotgun (WGS) entry which is preliminary data.</text>
</comment>
<feature type="compositionally biased region" description="Basic and acidic residues" evidence="1">
    <location>
        <begin position="82"/>
        <end position="100"/>
    </location>
</feature>
<feature type="region of interest" description="Disordered" evidence="1">
    <location>
        <begin position="82"/>
        <end position="185"/>
    </location>
</feature>
<dbReference type="Proteomes" id="UP000800303">
    <property type="component" value="Unassembled WGS sequence"/>
</dbReference>
<dbReference type="EMBL" id="JAAFGS010000004">
    <property type="protein sequence ID" value="NGZ76287.1"/>
    <property type="molecule type" value="Genomic_DNA"/>
</dbReference>
<proteinExistence type="predicted"/>
<feature type="region of interest" description="Disordered" evidence="1">
    <location>
        <begin position="1"/>
        <end position="36"/>
    </location>
</feature>
<accession>A0ABX0FDF8</accession>
<organism evidence="2 3">
    <name type="scientific">Saccharibacillus alkalitolerans</name>
    <dbReference type="NCBI Taxonomy" id="2705290"/>
    <lineage>
        <taxon>Bacteria</taxon>
        <taxon>Bacillati</taxon>
        <taxon>Bacillota</taxon>
        <taxon>Bacilli</taxon>
        <taxon>Bacillales</taxon>
        <taxon>Paenibacillaceae</taxon>
        <taxon>Saccharibacillus</taxon>
    </lineage>
</organism>
<evidence type="ECO:0000256" key="1">
    <source>
        <dbReference type="SAM" id="MobiDB-lite"/>
    </source>
</evidence>
<protein>
    <submittedName>
        <fullName evidence="2">Uncharacterized protein</fullName>
    </submittedName>
</protein>
<name>A0ABX0FDF8_9BACL</name>